<dbReference type="GeneID" id="37225692"/>
<dbReference type="Proteomes" id="UP000249402">
    <property type="component" value="Unassembled WGS sequence"/>
</dbReference>
<dbReference type="RefSeq" id="XP_025576965.1">
    <property type="nucleotide sequence ID" value="XM_025720827.1"/>
</dbReference>
<dbReference type="AlphaFoldDB" id="A0A395H6Y9"/>
<dbReference type="EMBL" id="KZ824430">
    <property type="protein sequence ID" value="RAL02638.1"/>
    <property type="molecule type" value="Genomic_DNA"/>
</dbReference>
<protein>
    <recommendedName>
        <fullName evidence="2">CBM-cenC domain-containing protein</fullName>
    </recommendedName>
</protein>
<reference evidence="3 4" key="1">
    <citation type="submission" date="2018-02" db="EMBL/GenBank/DDBJ databases">
        <title>The genomes of Aspergillus section Nigri reveals drivers in fungal speciation.</title>
        <authorList>
            <consortium name="DOE Joint Genome Institute"/>
            <person name="Vesth T.C."/>
            <person name="Nybo J."/>
            <person name="Theobald S."/>
            <person name="Brandl J."/>
            <person name="Frisvad J.C."/>
            <person name="Nielsen K.F."/>
            <person name="Lyhne E.K."/>
            <person name="Kogle M.E."/>
            <person name="Kuo A."/>
            <person name="Riley R."/>
            <person name="Clum A."/>
            <person name="Nolan M."/>
            <person name="Lipzen A."/>
            <person name="Salamov A."/>
            <person name="Henrissat B."/>
            <person name="Wiebenga A."/>
            <person name="De vries R.P."/>
            <person name="Grigoriev I.V."/>
            <person name="Mortensen U.H."/>
            <person name="Andersen M.R."/>
            <person name="Baker S.E."/>
        </authorList>
    </citation>
    <scope>NUCLEOTIDE SEQUENCE [LARGE SCALE GENOMIC DNA]</scope>
    <source>
        <strain evidence="3 4">CBS 121593</strain>
    </source>
</reference>
<proteinExistence type="predicted"/>
<dbReference type="Gene3D" id="2.60.120.260">
    <property type="entry name" value="Galactose-binding domain-like"/>
    <property type="match status" value="1"/>
</dbReference>
<evidence type="ECO:0000256" key="1">
    <source>
        <dbReference type="ARBA" id="ARBA00022801"/>
    </source>
</evidence>
<dbReference type="OrthoDB" id="4240053at2759"/>
<dbReference type="GO" id="GO:0016798">
    <property type="term" value="F:hydrolase activity, acting on glycosyl bonds"/>
    <property type="evidence" value="ECO:0007669"/>
    <property type="project" value="InterPro"/>
</dbReference>
<dbReference type="InterPro" id="IPR003305">
    <property type="entry name" value="CenC_carb-bd"/>
</dbReference>
<evidence type="ECO:0000313" key="4">
    <source>
        <dbReference type="Proteomes" id="UP000249402"/>
    </source>
</evidence>
<dbReference type="SUPFAM" id="SSF49785">
    <property type="entry name" value="Galactose-binding domain-like"/>
    <property type="match status" value="1"/>
</dbReference>
<sequence>MSSCNILTNPSFESGSLSPWYTNTPNAARVTTSTPAYSGTHTLALSTNTTTTPSISQTLTNLTRSTTYDFSIQVLIPSTLGISSCSVSAYTGTNTSSGAIVSEDVDASGEWVAVRGEYRARWTSDVLTVGVGGCEGGNGEGEVFMDEVVFGRGC</sequence>
<keyword evidence="1" id="KW-0378">Hydrolase</keyword>
<dbReference type="Pfam" id="PF02018">
    <property type="entry name" value="CBM_4_9"/>
    <property type="match status" value="1"/>
</dbReference>
<dbReference type="VEuPathDB" id="FungiDB:BO80DRAFT_433446"/>
<feature type="domain" description="CBM-cenC" evidence="2">
    <location>
        <begin position="5"/>
        <end position="121"/>
    </location>
</feature>
<organism evidence="3 4">
    <name type="scientific">Aspergillus ibericus CBS 121593</name>
    <dbReference type="NCBI Taxonomy" id="1448316"/>
    <lineage>
        <taxon>Eukaryota</taxon>
        <taxon>Fungi</taxon>
        <taxon>Dikarya</taxon>
        <taxon>Ascomycota</taxon>
        <taxon>Pezizomycotina</taxon>
        <taxon>Eurotiomycetes</taxon>
        <taxon>Eurotiomycetidae</taxon>
        <taxon>Eurotiales</taxon>
        <taxon>Aspergillaceae</taxon>
        <taxon>Aspergillus</taxon>
        <taxon>Aspergillus subgen. Circumdati</taxon>
    </lineage>
</organism>
<dbReference type="STRING" id="1448316.A0A395H6Y9"/>
<accession>A0A395H6Y9</accession>
<keyword evidence="4" id="KW-1185">Reference proteome</keyword>
<evidence type="ECO:0000259" key="2">
    <source>
        <dbReference type="Pfam" id="PF02018"/>
    </source>
</evidence>
<evidence type="ECO:0000313" key="3">
    <source>
        <dbReference type="EMBL" id="RAL02638.1"/>
    </source>
</evidence>
<gene>
    <name evidence="3" type="ORF">BO80DRAFT_433446</name>
</gene>
<name>A0A395H6Y9_9EURO</name>
<dbReference type="InterPro" id="IPR008979">
    <property type="entry name" value="Galactose-bd-like_sf"/>
</dbReference>